<dbReference type="EMBL" id="LSFI01000006">
    <property type="protein sequence ID" value="OAG28384.1"/>
    <property type="molecule type" value="Genomic_DNA"/>
</dbReference>
<dbReference type="InterPro" id="IPR011701">
    <property type="entry name" value="MFS"/>
</dbReference>
<dbReference type="Pfam" id="PF07690">
    <property type="entry name" value="MFS_1"/>
    <property type="match status" value="1"/>
</dbReference>
<dbReference type="PANTHER" id="PTHR12778">
    <property type="entry name" value="SOLUTE CARRIER FAMILY 33 ACETYL-COA TRANSPORTER -RELATED"/>
    <property type="match status" value="1"/>
</dbReference>
<accession>A0A177E8U5</accession>
<dbReference type="Proteomes" id="UP000076964">
    <property type="component" value="Unassembled WGS sequence"/>
</dbReference>
<dbReference type="OrthoDB" id="9787815at2"/>
<feature type="transmembrane region" description="Helical" evidence="6">
    <location>
        <begin position="21"/>
        <end position="42"/>
    </location>
</feature>
<dbReference type="RefSeq" id="WP_068541034.1">
    <property type="nucleotide sequence ID" value="NZ_LSFI01000006.1"/>
</dbReference>
<feature type="transmembrane region" description="Helical" evidence="6">
    <location>
        <begin position="316"/>
        <end position="338"/>
    </location>
</feature>
<evidence type="ECO:0000256" key="6">
    <source>
        <dbReference type="SAM" id="Phobius"/>
    </source>
</evidence>
<feature type="transmembrane region" description="Helical" evidence="6">
    <location>
        <begin position="168"/>
        <end position="189"/>
    </location>
</feature>
<gene>
    <name evidence="7" type="ORF">TH606_02055</name>
</gene>
<keyword evidence="4 6" id="KW-1133">Transmembrane helix</keyword>
<proteinExistence type="predicted"/>
<dbReference type="GO" id="GO:0016020">
    <property type="term" value="C:membrane"/>
    <property type="evidence" value="ECO:0007669"/>
    <property type="project" value="UniProtKB-SubCell"/>
</dbReference>
<evidence type="ECO:0000256" key="3">
    <source>
        <dbReference type="ARBA" id="ARBA00022692"/>
    </source>
</evidence>
<evidence type="ECO:0000256" key="5">
    <source>
        <dbReference type="ARBA" id="ARBA00023136"/>
    </source>
</evidence>
<dbReference type="PANTHER" id="PTHR12778:SF10">
    <property type="entry name" value="MAJOR FACILITATOR SUPERFAMILY DOMAIN-CONTAINING PROTEIN 3"/>
    <property type="match status" value="1"/>
</dbReference>
<dbReference type="InterPro" id="IPR036259">
    <property type="entry name" value="MFS_trans_sf"/>
</dbReference>
<reference evidence="7 8" key="1">
    <citation type="submission" date="2016-02" db="EMBL/GenBank/DDBJ databases">
        <title>Draft genome sequence of Thermodesulfatator sp. S606.</title>
        <authorList>
            <person name="Lai Q."/>
            <person name="Cao J."/>
            <person name="Dupont S."/>
            <person name="Shao Z."/>
            <person name="Jebbar M."/>
            <person name="Alain K."/>
        </authorList>
    </citation>
    <scope>NUCLEOTIDE SEQUENCE [LARGE SCALE GENOMIC DNA]</scope>
    <source>
        <strain evidence="7 8">S606</strain>
    </source>
</reference>
<comment type="subcellular location">
    <subcellularLocation>
        <location evidence="1">Membrane</location>
        <topology evidence="1">Multi-pass membrane protein</topology>
    </subcellularLocation>
</comment>
<evidence type="ECO:0000313" key="8">
    <source>
        <dbReference type="Proteomes" id="UP000076964"/>
    </source>
</evidence>
<feature type="transmembrane region" description="Helical" evidence="6">
    <location>
        <begin position="375"/>
        <end position="395"/>
    </location>
</feature>
<dbReference type="Gene3D" id="1.20.1250.20">
    <property type="entry name" value="MFS general substrate transporter like domains"/>
    <property type="match status" value="1"/>
</dbReference>
<keyword evidence="8" id="KW-1185">Reference proteome</keyword>
<evidence type="ECO:0008006" key="9">
    <source>
        <dbReference type="Google" id="ProtNLM"/>
    </source>
</evidence>
<feature type="transmembrane region" description="Helical" evidence="6">
    <location>
        <begin position="145"/>
        <end position="162"/>
    </location>
</feature>
<keyword evidence="2" id="KW-0813">Transport</keyword>
<keyword evidence="5 6" id="KW-0472">Membrane</keyword>
<evidence type="ECO:0000256" key="2">
    <source>
        <dbReference type="ARBA" id="ARBA00022448"/>
    </source>
</evidence>
<evidence type="ECO:0000256" key="1">
    <source>
        <dbReference type="ARBA" id="ARBA00004141"/>
    </source>
</evidence>
<name>A0A177E8U5_9BACT</name>
<dbReference type="AlphaFoldDB" id="A0A177E8U5"/>
<dbReference type="InterPro" id="IPR004752">
    <property type="entry name" value="AmpG_permease/AT-1"/>
</dbReference>
<protein>
    <recommendedName>
        <fullName evidence="9">AmpG family muropeptide MFS transporter</fullName>
    </recommendedName>
</protein>
<evidence type="ECO:0000313" key="7">
    <source>
        <dbReference type="EMBL" id="OAG28384.1"/>
    </source>
</evidence>
<feature type="transmembrane region" description="Helical" evidence="6">
    <location>
        <begin position="105"/>
        <end position="124"/>
    </location>
</feature>
<organism evidence="7 8">
    <name type="scientific">Thermodesulfatator autotrophicus</name>
    <dbReference type="NCBI Taxonomy" id="1795632"/>
    <lineage>
        <taxon>Bacteria</taxon>
        <taxon>Pseudomonadati</taxon>
        <taxon>Thermodesulfobacteriota</taxon>
        <taxon>Thermodesulfobacteria</taxon>
        <taxon>Thermodesulfobacteriales</taxon>
        <taxon>Thermodesulfatatoraceae</taxon>
        <taxon>Thermodesulfatator</taxon>
    </lineage>
</organism>
<keyword evidence="3 6" id="KW-0812">Transmembrane</keyword>
<feature type="transmembrane region" description="Helical" evidence="6">
    <location>
        <begin position="350"/>
        <end position="369"/>
    </location>
</feature>
<dbReference type="GO" id="GO:0022857">
    <property type="term" value="F:transmembrane transporter activity"/>
    <property type="evidence" value="ECO:0007669"/>
    <property type="project" value="InterPro"/>
</dbReference>
<dbReference type="STRING" id="1795632.TH606_02055"/>
<dbReference type="SUPFAM" id="SSF103473">
    <property type="entry name" value="MFS general substrate transporter"/>
    <property type="match status" value="1"/>
</dbReference>
<feature type="transmembrane region" description="Helical" evidence="6">
    <location>
        <begin position="286"/>
        <end position="304"/>
    </location>
</feature>
<feature type="transmembrane region" description="Helical" evidence="6">
    <location>
        <begin position="221"/>
        <end position="246"/>
    </location>
</feature>
<comment type="caution">
    <text evidence="7">The sequence shown here is derived from an EMBL/GenBank/DDBJ whole genome shotgun (WGS) entry which is preliminary data.</text>
</comment>
<sequence length="405" mass="44358">MIKKYHKEALSPSRRKLLLIALLYFAEGLPFGFIYVSLPVFLRTEGLDLVKIGLLSLAGLAWTAKPLWAPLVDIWGRKYYWMIIALLGLMVSVLGLTFLPLNSPFYLALVFLACFFSATLDIAIDGYTIEMVSPKEMGPVNGVRVASYRVALIFSGGALVALSDFLGFKLSFVLLVLCFLFLALLILGTKDFHSASPQRDTKSIREAYFNPLRELLSRSGALWLIPFVLLFKVGDAMMGAMIYPFWVDRGFSRAEIGLISGTLGTVFSISGSFIGGFWIKSLGIRRALWLFAALQALSNLGYAYAALPGKGKVEVYAASIIESFTGGLGTAAFLAFLMGLCRRDMSASQYALLSTLFSFSRSVAGALSGFGAEHFGYATFFFYTFWAALPAFLLIPKVGGLISEK</sequence>
<feature type="transmembrane region" description="Helical" evidence="6">
    <location>
        <begin position="79"/>
        <end position="99"/>
    </location>
</feature>
<evidence type="ECO:0000256" key="4">
    <source>
        <dbReference type="ARBA" id="ARBA00022989"/>
    </source>
</evidence>
<feature type="transmembrane region" description="Helical" evidence="6">
    <location>
        <begin position="54"/>
        <end position="72"/>
    </location>
</feature>
<feature type="transmembrane region" description="Helical" evidence="6">
    <location>
        <begin position="258"/>
        <end position="279"/>
    </location>
</feature>